<dbReference type="Gene3D" id="3.40.50.2300">
    <property type="match status" value="1"/>
</dbReference>
<evidence type="ECO:0000259" key="15">
    <source>
        <dbReference type="PROSITE" id="PS51104"/>
    </source>
</evidence>
<dbReference type="NCBIfam" id="TIGR00848">
    <property type="entry name" value="fruA"/>
    <property type="match status" value="1"/>
</dbReference>
<dbReference type="CDD" id="cd00211">
    <property type="entry name" value="PTS_IIA_fru"/>
    <property type="match status" value="1"/>
</dbReference>
<dbReference type="SUPFAM" id="SSF52794">
    <property type="entry name" value="PTS system IIB component-like"/>
    <property type="match status" value="1"/>
</dbReference>
<evidence type="ECO:0000256" key="12">
    <source>
        <dbReference type="SAM" id="Phobius"/>
    </source>
</evidence>
<keyword evidence="5" id="KW-0597">Phosphoprotein</keyword>
<dbReference type="GO" id="GO:0022877">
    <property type="term" value="F:protein-N(PI)-phosphohistidine-fructose phosphotransferase system transporter activity"/>
    <property type="evidence" value="ECO:0007669"/>
    <property type="project" value="InterPro"/>
</dbReference>
<dbReference type="PROSITE" id="PS51094">
    <property type="entry name" value="PTS_EIIA_TYPE_2"/>
    <property type="match status" value="1"/>
</dbReference>
<comment type="subcellular location">
    <subcellularLocation>
        <location evidence="1">Cell inner membrane</location>
        <topology evidence="1">Multi-pass membrane protein</topology>
    </subcellularLocation>
    <subcellularLocation>
        <location evidence="2">Cytoplasm</location>
    </subcellularLocation>
</comment>
<dbReference type="InterPro" id="IPR002178">
    <property type="entry name" value="PTS_EIIA_type-2_dom"/>
</dbReference>
<keyword evidence="8" id="KW-0598">Phosphotransferase system</keyword>
<evidence type="ECO:0000256" key="10">
    <source>
        <dbReference type="ARBA" id="ARBA00022989"/>
    </source>
</evidence>
<reference evidence="16" key="1">
    <citation type="submission" date="2021-03" db="EMBL/GenBank/DDBJ databases">
        <title>Taxonomic study of Clostridium polyendosporum from meadow-gley soil under rice.</title>
        <authorList>
            <person name="Kobayashi H."/>
            <person name="Tanizawa Y."/>
            <person name="Yagura M."/>
        </authorList>
    </citation>
    <scope>NUCLEOTIDE SEQUENCE</scope>
    <source>
        <strain evidence="16">JCM 30710</strain>
    </source>
</reference>
<evidence type="ECO:0000256" key="7">
    <source>
        <dbReference type="ARBA" id="ARBA00022679"/>
    </source>
</evidence>
<accession>A0A919S341</accession>
<evidence type="ECO:0000256" key="3">
    <source>
        <dbReference type="ARBA" id="ARBA00022448"/>
    </source>
</evidence>
<dbReference type="Gene3D" id="3.40.930.10">
    <property type="entry name" value="Mannitol-specific EII, Chain A"/>
    <property type="match status" value="1"/>
</dbReference>
<dbReference type="InterPro" id="IPR016152">
    <property type="entry name" value="PTrfase/Anion_transptr"/>
</dbReference>
<evidence type="ECO:0000313" key="16">
    <source>
        <dbReference type="EMBL" id="GIM30370.1"/>
    </source>
</evidence>
<dbReference type="PROSITE" id="PS51099">
    <property type="entry name" value="PTS_EIIB_TYPE_2"/>
    <property type="match status" value="1"/>
</dbReference>
<feature type="transmembrane region" description="Helical" evidence="12">
    <location>
        <begin position="420"/>
        <end position="442"/>
    </location>
</feature>
<feature type="domain" description="PTS EIIB type-2" evidence="14">
    <location>
        <begin position="178"/>
        <end position="273"/>
    </location>
</feature>
<dbReference type="InterPro" id="IPR004715">
    <property type="entry name" value="PTS_IIA_fruc"/>
</dbReference>
<feature type="transmembrane region" description="Helical" evidence="12">
    <location>
        <begin position="599"/>
        <end position="619"/>
    </location>
</feature>
<feature type="transmembrane region" description="Helical" evidence="12">
    <location>
        <begin position="302"/>
        <end position="326"/>
    </location>
</feature>
<dbReference type="InterPro" id="IPR050864">
    <property type="entry name" value="Bacterial_PTS_Sugar_Transport"/>
</dbReference>
<keyword evidence="3" id="KW-0813">Transport</keyword>
<feature type="transmembrane region" description="Helical" evidence="12">
    <location>
        <begin position="500"/>
        <end position="521"/>
    </location>
</feature>
<feature type="transmembrane region" description="Helical" evidence="12">
    <location>
        <begin position="346"/>
        <end position="363"/>
    </location>
</feature>
<evidence type="ECO:0000259" key="13">
    <source>
        <dbReference type="PROSITE" id="PS51094"/>
    </source>
</evidence>
<evidence type="ECO:0000256" key="8">
    <source>
        <dbReference type="ARBA" id="ARBA00022683"/>
    </source>
</evidence>
<dbReference type="Pfam" id="PF00359">
    <property type="entry name" value="PTS_EIIA_2"/>
    <property type="match status" value="1"/>
</dbReference>
<evidence type="ECO:0000313" key="17">
    <source>
        <dbReference type="Proteomes" id="UP000679179"/>
    </source>
</evidence>
<keyword evidence="10 12" id="KW-1133">Transmembrane helix</keyword>
<keyword evidence="11 12" id="KW-0472">Membrane</keyword>
<dbReference type="EMBL" id="BOPZ01000035">
    <property type="protein sequence ID" value="GIM30370.1"/>
    <property type="molecule type" value="Genomic_DNA"/>
</dbReference>
<evidence type="ECO:0000256" key="11">
    <source>
        <dbReference type="ARBA" id="ARBA00023136"/>
    </source>
</evidence>
<evidence type="ECO:0000256" key="9">
    <source>
        <dbReference type="ARBA" id="ARBA00022692"/>
    </source>
</evidence>
<dbReference type="GO" id="GO:0009401">
    <property type="term" value="P:phosphoenolpyruvate-dependent sugar phosphotransferase system"/>
    <property type="evidence" value="ECO:0007669"/>
    <property type="project" value="UniProtKB-KW"/>
</dbReference>
<dbReference type="InterPro" id="IPR006327">
    <property type="entry name" value="PTS_IIC_fruc"/>
</dbReference>
<dbReference type="GO" id="GO:0090563">
    <property type="term" value="F:protein-phosphocysteine-sugar phosphotransferase activity"/>
    <property type="evidence" value="ECO:0007669"/>
    <property type="project" value="TreeGrafter"/>
</dbReference>
<dbReference type="GO" id="GO:0005886">
    <property type="term" value="C:plasma membrane"/>
    <property type="evidence" value="ECO:0007669"/>
    <property type="project" value="UniProtKB-SubCell"/>
</dbReference>
<keyword evidence="17" id="KW-1185">Reference proteome</keyword>
<dbReference type="PANTHER" id="PTHR30505">
    <property type="entry name" value="FRUCTOSE-LIKE PERMEASE"/>
    <property type="match status" value="1"/>
</dbReference>
<evidence type="ECO:0000256" key="5">
    <source>
        <dbReference type="ARBA" id="ARBA00022553"/>
    </source>
</evidence>
<feature type="transmembrane region" description="Helical" evidence="12">
    <location>
        <begin position="559"/>
        <end position="579"/>
    </location>
</feature>
<dbReference type="PROSITE" id="PS00372">
    <property type="entry name" value="PTS_EIIA_TYPE_2_HIS"/>
    <property type="match status" value="1"/>
</dbReference>
<dbReference type="AlphaFoldDB" id="A0A919S341"/>
<keyword evidence="7" id="KW-0808">Transferase</keyword>
<dbReference type="GO" id="GO:0005737">
    <property type="term" value="C:cytoplasm"/>
    <property type="evidence" value="ECO:0007669"/>
    <property type="project" value="UniProtKB-SubCell"/>
</dbReference>
<sequence length="624" mass="65712">MKITELLKKDTIIIDLKSKSKPEVINELVDKLYGAGRLNDKEEYKKAIIKREEQFSTGIGDGIAIPHAKTAAVKTPALAFGRSKEGIDYDSLDGNNAHIFFMIAASEGAHNDHLDTLSRLSSMLINEAFRNKLMSAASIEEILSLIDAEESAYLKAQESEEEVAQEDVQEVQESKGLVLAVTACPTGIAHTYMAADALKNKAKEMGVNIKVETNGSTGVKNKLTEQDIENASAIIVAADKQVEMARFEGKKVIQVPVVQGIKKSEELITRALNGDAPVYNHSGNDTNTSEAKNERSGFYKHLMSGVSNMLPFVVGGGVLIALSYLFGINSTNPFAQLLHSIGKENAFALMIPVLAGFIGMSIADRPGFAPAMVGGLIAANNGAGFLGGLIAGFLGGYVVLLVKKAFAKLPAAFEGIKPVLLYPLLGIFLTGAIMYLIVIGPVSALNLGLQNWLGSMGTANKVFLGLLLGGMMTIDMGGPINKAAFTFGIAMIDAGNFAPHAAVMAGGMSAPLGIALATTLFKNKFDDRAKETGKTCYIMGLCFITEGAIPFAAADPGRVIPSAVIGSAVAGALSMAFNIGLPAPHGGIFVVPIVNGNPLLYILSILIGAVVTAMVLGLLKKPVK</sequence>
<evidence type="ECO:0000256" key="2">
    <source>
        <dbReference type="ARBA" id="ARBA00004496"/>
    </source>
</evidence>
<dbReference type="NCBIfam" id="TIGR01427">
    <property type="entry name" value="PTS_IIC_fructo"/>
    <property type="match status" value="1"/>
</dbReference>
<dbReference type="RefSeq" id="WP_212905044.1">
    <property type="nucleotide sequence ID" value="NZ_BOPZ01000035.1"/>
</dbReference>
<proteinExistence type="predicted"/>
<dbReference type="InterPro" id="IPR036095">
    <property type="entry name" value="PTS_EIIB-like_sf"/>
</dbReference>
<keyword evidence="9 12" id="KW-0812">Transmembrane</keyword>
<dbReference type="GO" id="GO:0005351">
    <property type="term" value="F:carbohydrate:proton symporter activity"/>
    <property type="evidence" value="ECO:0007669"/>
    <property type="project" value="InterPro"/>
</dbReference>
<feature type="domain" description="PTS EIIA type-2" evidence="13">
    <location>
        <begin position="5"/>
        <end position="149"/>
    </location>
</feature>
<dbReference type="InterPro" id="IPR013011">
    <property type="entry name" value="PTS_EIIB_2"/>
</dbReference>
<dbReference type="InterPro" id="IPR003353">
    <property type="entry name" value="PTS_IIB_fruc"/>
</dbReference>
<evidence type="ECO:0000259" key="14">
    <source>
        <dbReference type="PROSITE" id="PS51099"/>
    </source>
</evidence>
<keyword evidence="6" id="KW-0762">Sugar transport</keyword>
<dbReference type="InterPro" id="IPR013014">
    <property type="entry name" value="PTS_EIIC_2"/>
</dbReference>
<keyword evidence="4" id="KW-1003">Cell membrane</keyword>
<evidence type="ECO:0000256" key="1">
    <source>
        <dbReference type="ARBA" id="ARBA00004429"/>
    </source>
</evidence>
<dbReference type="PROSITE" id="PS51104">
    <property type="entry name" value="PTS_EIIC_TYPE_2"/>
    <property type="match status" value="1"/>
</dbReference>
<organism evidence="16 17">
    <name type="scientific">Clostridium polyendosporum</name>
    <dbReference type="NCBI Taxonomy" id="69208"/>
    <lineage>
        <taxon>Bacteria</taxon>
        <taxon>Bacillati</taxon>
        <taxon>Bacillota</taxon>
        <taxon>Clostridia</taxon>
        <taxon>Eubacteriales</taxon>
        <taxon>Clostridiaceae</taxon>
        <taxon>Clostridium</taxon>
    </lineage>
</organism>
<dbReference type="FunFam" id="3.40.50.2300:FF:000014">
    <property type="entry name" value="PTS system fructose-like transporter subunit IIB"/>
    <property type="match status" value="1"/>
</dbReference>
<dbReference type="NCBIfam" id="TIGR00829">
    <property type="entry name" value="FRU"/>
    <property type="match status" value="1"/>
</dbReference>
<name>A0A919S341_9CLOT</name>
<evidence type="ECO:0000256" key="4">
    <source>
        <dbReference type="ARBA" id="ARBA00022475"/>
    </source>
</evidence>
<dbReference type="CDD" id="cd05569">
    <property type="entry name" value="PTS_IIB_fructose"/>
    <property type="match status" value="1"/>
</dbReference>
<comment type="caution">
    <text evidence="16">The sequence shown here is derived from an EMBL/GenBank/DDBJ whole genome shotgun (WGS) entry which is preliminary data.</text>
</comment>
<feature type="transmembrane region" description="Helical" evidence="12">
    <location>
        <begin position="375"/>
        <end position="400"/>
    </location>
</feature>
<dbReference type="InterPro" id="IPR003501">
    <property type="entry name" value="PTS_EIIB_2/3"/>
</dbReference>
<evidence type="ECO:0000256" key="6">
    <source>
        <dbReference type="ARBA" id="ARBA00022597"/>
    </source>
</evidence>
<dbReference type="FunFam" id="3.40.930.10:FF:000009">
    <property type="entry name" value="PTS system, fructose specific IIABC component"/>
    <property type="match status" value="1"/>
</dbReference>
<dbReference type="PANTHER" id="PTHR30505:SF28">
    <property type="entry name" value="PTS SYSTEM 2-O-ALPHA-MANNOSYL-D-GLYCERATE-SPECIFIC EIIABC COMPONENT"/>
    <property type="match status" value="1"/>
</dbReference>
<dbReference type="Proteomes" id="UP000679179">
    <property type="component" value="Unassembled WGS sequence"/>
</dbReference>
<feature type="transmembrane region" description="Helical" evidence="12">
    <location>
        <begin position="462"/>
        <end position="480"/>
    </location>
</feature>
<dbReference type="SUPFAM" id="SSF55804">
    <property type="entry name" value="Phoshotransferase/anion transport protein"/>
    <property type="match status" value="1"/>
</dbReference>
<dbReference type="Pfam" id="PF02302">
    <property type="entry name" value="PTS_IIB"/>
    <property type="match status" value="1"/>
</dbReference>
<feature type="domain" description="PTS EIIC type-2" evidence="15">
    <location>
        <begin position="298"/>
        <end position="624"/>
    </location>
</feature>
<protein>
    <submittedName>
        <fullName evidence="16">PTS system fructose-specific EIIABC component</fullName>
    </submittedName>
</protein>
<gene>
    <name evidence="16" type="primary">fruA_2</name>
    <name evidence="16" type="ORF">CPJCM30710_30360</name>
</gene>